<dbReference type="EMBL" id="JAADJZ010000010">
    <property type="protein sequence ID" value="KAF2871981.1"/>
    <property type="molecule type" value="Genomic_DNA"/>
</dbReference>
<feature type="region of interest" description="Disordered" evidence="1">
    <location>
        <begin position="1"/>
        <end position="33"/>
    </location>
</feature>
<proteinExistence type="predicted"/>
<sequence>MTDDTGSTGKPSGAPFPWTFSDTPSANLRPKAPSNPPSFAPFFLAGRFACPSHIQALLHLPSPPAILPARLHGFRTIDVGPPGSGSASLIVQRIADPAAIVDGGAYVPTTLPQVTKLHAVFTRGDVCPARVEVTVWRGWRRSVVEGRAVVYQGEEEEVVRAERRREEERREVDCRMRRVLKPLEYVRWRVLERVEEWLWGVEEGGGEWGEEEVVEGEMVGEEVVVVGEDAGGVDGR</sequence>
<feature type="compositionally biased region" description="Polar residues" evidence="1">
    <location>
        <begin position="1"/>
        <end position="10"/>
    </location>
</feature>
<dbReference type="Proteomes" id="UP000481861">
    <property type="component" value="Unassembled WGS sequence"/>
</dbReference>
<evidence type="ECO:0000256" key="1">
    <source>
        <dbReference type="SAM" id="MobiDB-lite"/>
    </source>
</evidence>
<comment type="caution">
    <text evidence="2">The sequence shown here is derived from an EMBL/GenBank/DDBJ whole genome shotgun (WGS) entry which is preliminary data.</text>
</comment>
<evidence type="ECO:0000313" key="2">
    <source>
        <dbReference type="EMBL" id="KAF2871981.1"/>
    </source>
</evidence>
<protein>
    <submittedName>
        <fullName evidence="2">Uncharacterized protein</fullName>
    </submittedName>
</protein>
<keyword evidence="3" id="KW-1185">Reference proteome</keyword>
<dbReference type="AlphaFoldDB" id="A0A7C8MAD7"/>
<reference evidence="2 3" key="1">
    <citation type="submission" date="2020-01" db="EMBL/GenBank/DDBJ databases">
        <authorList>
            <consortium name="DOE Joint Genome Institute"/>
            <person name="Haridas S."/>
            <person name="Albert R."/>
            <person name="Binder M."/>
            <person name="Bloem J."/>
            <person name="Labutti K."/>
            <person name="Salamov A."/>
            <person name="Andreopoulos B."/>
            <person name="Baker S.E."/>
            <person name="Barry K."/>
            <person name="Bills G."/>
            <person name="Bluhm B.H."/>
            <person name="Cannon C."/>
            <person name="Castanera R."/>
            <person name="Culley D.E."/>
            <person name="Daum C."/>
            <person name="Ezra D."/>
            <person name="Gonzalez J.B."/>
            <person name="Henrissat B."/>
            <person name="Kuo A."/>
            <person name="Liang C."/>
            <person name="Lipzen A."/>
            <person name="Lutzoni F."/>
            <person name="Magnuson J."/>
            <person name="Mondo S."/>
            <person name="Nolan M."/>
            <person name="Ohm R."/>
            <person name="Pangilinan J."/>
            <person name="Park H.-J.H."/>
            <person name="Ramirez L."/>
            <person name="Alfaro M."/>
            <person name="Sun H."/>
            <person name="Tritt A."/>
            <person name="Yoshinaga Y."/>
            <person name="Zwiers L.-H.L."/>
            <person name="Turgeon B.G."/>
            <person name="Goodwin S.B."/>
            <person name="Spatafora J.W."/>
            <person name="Crous P.W."/>
            <person name="Grigoriev I.V."/>
        </authorList>
    </citation>
    <scope>NUCLEOTIDE SEQUENCE [LARGE SCALE GENOMIC DNA]</scope>
    <source>
        <strain evidence="2 3">CBS 611.86</strain>
    </source>
</reference>
<gene>
    <name evidence="2" type="ORF">BDV95DRAFT_606550</name>
</gene>
<accession>A0A7C8MAD7</accession>
<evidence type="ECO:0000313" key="3">
    <source>
        <dbReference type="Proteomes" id="UP000481861"/>
    </source>
</evidence>
<name>A0A7C8MAD7_9PLEO</name>
<organism evidence="2 3">
    <name type="scientific">Massariosphaeria phaeospora</name>
    <dbReference type="NCBI Taxonomy" id="100035"/>
    <lineage>
        <taxon>Eukaryota</taxon>
        <taxon>Fungi</taxon>
        <taxon>Dikarya</taxon>
        <taxon>Ascomycota</taxon>
        <taxon>Pezizomycotina</taxon>
        <taxon>Dothideomycetes</taxon>
        <taxon>Pleosporomycetidae</taxon>
        <taxon>Pleosporales</taxon>
        <taxon>Pleosporales incertae sedis</taxon>
        <taxon>Massariosphaeria</taxon>
    </lineage>
</organism>